<dbReference type="Pfam" id="PF13012">
    <property type="entry name" value="MitMem_reg"/>
    <property type="match status" value="1"/>
</dbReference>
<dbReference type="PANTHER" id="PTHR10540:SF6">
    <property type="entry name" value="EUKARYOTIC TRANSLATION INITIATION FACTOR 3 SUBUNIT F"/>
    <property type="match status" value="1"/>
</dbReference>
<comment type="subunit">
    <text evidence="4">Component of the eukaryotic translation initiation factor 3 (eIF-3) complex.</text>
</comment>
<dbReference type="EMBL" id="VJMH01007220">
    <property type="protein sequence ID" value="KAF0685104.1"/>
    <property type="molecule type" value="Genomic_DNA"/>
</dbReference>
<dbReference type="GO" id="GO:0033290">
    <property type="term" value="C:eukaryotic 48S preinitiation complex"/>
    <property type="evidence" value="ECO:0007669"/>
    <property type="project" value="UniProtKB-UniRule"/>
</dbReference>
<dbReference type="GO" id="GO:0001732">
    <property type="term" value="P:formation of cytoplasmic translation initiation complex"/>
    <property type="evidence" value="ECO:0007669"/>
    <property type="project" value="UniProtKB-UniRule"/>
</dbReference>
<dbReference type="PANTHER" id="PTHR10540">
    <property type="entry name" value="EUKARYOTIC TRANSLATION INITIATION FACTOR 3 SUBUNIT F-RELATED"/>
    <property type="match status" value="1"/>
</dbReference>
<keyword evidence="3 4" id="KW-0648">Protein biosynthesis</keyword>
<evidence type="ECO:0000313" key="8">
    <source>
        <dbReference type="Proteomes" id="UP000332933"/>
    </source>
</evidence>
<reference evidence="6" key="2">
    <citation type="submission" date="2019-06" db="EMBL/GenBank/DDBJ databases">
        <title>Genomics analysis of Aphanomyces spp. identifies a new class of oomycete effector associated with host adaptation.</title>
        <authorList>
            <person name="Gaulin E."/>
        </authorList>
    </citation>
    <scope>NUCLEOTIDE SEQUENCE</scope>
    <source>
        <strain evidence="6">CBS 578.67</strain>
    </source>
</reference>
<organism evidence="7 8">
    <name type="scientific">Aphanomyces stellatus</name>
    <dbReference type="NCBI Taxonomy" id="120398"/>
    <lineage>
        <taxon>Eukaryota</taxon>
        <taxon>Sar</taxon>
        <taxon>Stramenopiles</taxon>
        <taxon>Oomycota</taxon>
        <taxon>Saprolegniomycetes</taxon>
        <taxon>Saprolegniales</taxon>
        <taxon>Verrucalvaceae</taxon>
        <taxon>Aphanomyces</taxon>
    </lineage>
</organism>
<keyword evidence="1 4" id="KW-0963">Cytoplasm</keyword>
<keyword evidence="2 4" id="KW-0396">Initiation factor</keyword>
<evidence type="ECO:0000256" key="2">
    <source>
        <dbReference type="ARBA" id="ARBA00022540"/>
    </source>
</evidence>
<evidence type="ECO:0000256" key="3">
    <source>
        <dbReference type="ARBA" id="ARBA00022917"/>
    </source>
</evidence>
<dbReference type="GO" id="GO:0008237">
    <property type="term" value="F:metallopeptidase activity"/>
    <property type="evidence" value="ECO:0007669"/>
    <property type="project" value="InterPro"/>
</dbReference>
<comment type="similarity">
    <text evidence="4">Belongs to the eIF-3 subunit F family.</text>
</comment>
<feature type="domain" description="MPN" evidence="5">
    <location>
        <begin position="15"/>
        <end position="150"/>
    </location>
</feature>
<evidence type="ECO:0000259" key="5">
    <source>
        <dbReference type="PROSITE" id="PS50249"/>
    </source>
</evidence>
<dbReference type="OrthoDB" id="25498at2759"/>
<dbReference type="PROSITE" id="PS50249">
    <property type="entry name" value="MPN"/>
    <property type="match status" value="1"/>
</dbReference>
<dbReference type="InterPro" id="IPR037518">
    <property type="entry name" value="MPN"/>
</dbReference>
<evidence type="ECO:0000313" key="7">
    <source>
        <dbReference type="EMBL" id="VFT99628.1"/>
    </source>
</evidence>
<name>A0A485LR58_9STRA</name>
<dbReference type="GO" id="GO:0071541">
    <property type="term" value="C:eukaryotic translation initiation factor 3 complex, eIF3m"/>
    <property type="evidence" value="ECO:0007669"/>
    <property type="project" value="TreeGrafter"/>
</dbReference>
<dbReference type="CDD" id="cd08064">
    <property type="entry name" value="MPN_eIF3f"/>
    <property type="match status" value="1"/>
</dbReference>
<evidence type="ECO:0000256" key="1">
    <source>
        <dbReference type="ARBA" id="ARBA00022490"/>
    </source>
</evidence>
<dbReference type="InterPro" id="IPR024969">
    <property type="entry name" value="EIF3F/CSN6-like_C"/>
</dbReference>
<dbReference type="GO" id="GO:0031369">
    <property type="term" value="F:translation initiation factor binding"/>
    <property type="evidence" value="ECO:0007669"/>
    <property type="project" value="InterPro"/>
</dbReference>
<dbReference type="Pfam" id="PF01398">
    <property type="entry name" value="JAB"/>
    <property type="match status" value="1"/>
</dbReference>
<comment type="subcellular location">
    <subcellularLocation>
        <location evidence="4">Cytoplasm</location>
    </subcellularLocation>
</comment>
<gene>
    <name evidence="7" type="primary">Aste57867_22978</name>
    <name evidence="6" type="ORF">As57867_022907</name>
    <name evidence="7" type="ORF">ASTE57867_22978</name>
</gene>
<dbReference type="InterPro" id="IPR000555">
    <property type="entry name" value="JAMM/MPN+_dom"/>
</dbReference>
<dbReference type="AlphaFoldDB" id="A0A485LR58"/>
<dbReference type="EMBL" id="CAADRA010007246">
    <property type="protein sequence ID" value="VFT99628.1"/>
    <property type="molecule type" value="Genomic_DNA"/>
</dbReference>
<dbReference type="GO" id="GO:0003743">
    <property type="term" value="F:translation initiation factor activity"/>
    <property type="evidence" value="ECO:0007669"/>
    <property type="project" value="UniProtKB-UniRule"/>
</dbReference>
<reference evidence="7 8" key="1">
    <citation type="submission" date="2019-03" db="EMBL/GenBank/DDBJ databases">
        <authorList>
            <person name="Gaulin E."/>
            <person name="Dumas B."/>
        </authorList>
    </citation>
    <scope>NUCLEOTIDE SEQUENCE [LARGE SCALE GENOMIC DNA]</scope>
    <source>
        <strain evidence="7">CBS 568.67</strain>
    </source>
</reference>
<dbReference type="HAMAP" id="MF_03005">
    <property type="entry name" value="eIF3f"/>
    <property type="match status" value="1"/>
</dbReference>
<comment type="function">
    <text evidence="4">Component of the eukaryotic translation initiation factor 3 (eIF-3) complex, which is involved in protein synthesis of a specialized repertoire of mRNAs and, together with other initiation factors, stimulates binding of mRNA and methionyl-tRNAi to the 40S ribosome. The eIF-3 complex specifically targets and initiates translation of a subset of mRNAs involved in cell proliferation.</text>
</comment>
<evidence type="ECO:0000313" key="6">
    <source>
        <dbReference type="EMBL" id="KAF0685104.1"/>
    </source>
</evidence>
<protein>
    <recommendedName>
        <fullName evidence="4">Eukaryotic translation initiation factor 3 subunit F</fullName>
        <shortName evidence="4">eIF3f</shortName>
    </recommendedName>
    <alternativeName>
        <fullName evidence="4">Eukaryotic translation initiation factor 3 subunit 5</fullName>
    </alternativeName>
</protein>
<dbReference type="Gene3D" id="3.40.140.10">
    <property type="entry name" value="Cytidine Deaminase, domain 2"/>
    <property type="match status" value="1"/>
</dbReference>
<dbReference type="InterPro" id="IPR027531">
    <property type="entry name" value="eIF3f"/>
</dbReference>
<evidence type="ECO:0000256" key="4">
    <source>
        <dbReference type="HAMAP-Rule" id="MF_03005"/>
    </source>
</evidence>
<dbReference type="Proteomes" id="UP000332933">
    <property type="component" value="Unassembled WGS sequence"/>
</dbReference>
<sequence>MSNSLVLNTEGVSLVNIHPVVVFQILDRYLRRAEDQERVIGTLLGVVDSEHGVVTVSNSFPVPHLEKGDEVAVGKDYHRQMLLLHQRVNPNEVVVGWYATATPDAMINENSCLIHEFYSAECASPVHVVADTSLHGDNLNIMGFISSALQVADCALANQFKQVKVQTKTYEAESIALDVMAKLDASATADASSSSLPTDLAALEHAIARLHDVLARSADFVGDVVAGKQTSNPKIGRELAEAVASIPAIRSDVFDQIFNNGLQDLLMVSYLSSLTQAQLSIAEKLITS</sequence>
<keyword evidence="8" id="KW-1185">Reference proteome</keyword>
<proteinExistence type="inferred from homology"/>
<accession>A0A485LR58</accession>
<dbReference type="SMART" id="SM00232">
    <property type="entry name" value="JAB_MPN"/>
    <property type="match status" value="1"/>
</dbReference>
<dbReference type="GO" id="GO:0016282">
    <property type="term" value="C:eukaryotic 43S preinitiation complex"/>
    <property type="evidence" value="ECO:0007669"/>
    <property type="project" value="UniProtKB-UniRule"/>
</dbReference>